<dbReference type="RefSeq" id="WP_254166500.1">
    <property type="nucleotide sequence ID" value="NZ_JANAFB010000017.1"/>
</dbReference>
<reference evidence="2" key="1">
    <citation type="submission" date="2022-06" db="EMBL/GenBank/DDBJ databases">
        <title>Rothia sp. isolated from sandalwood seedling.</title>
        <authorList>
            <person name="Tuikhar N."/>
            <person name="Kirdat K."/>
            <person name="Thorat V."/>
            <person name="Swetha P."/>
            <person name="Padma S."/>
            <person name="Sundararaj R."/>
            <person name="Yadav A."/>
        </authorList>
    </citation>
    <scope>NUCLEOTIDE SEQUENCE</scope>
    <source>
        <strain evidence="2">AR01</strain>
    </source>
</reference>
<proteinExistence type="predicted"/>
<accession>A0A9X2HJH1</accession>
<dbReference type="Proteomes" id="UP001139502">
    <property type="component" value="Unassembled WGS sequence"/>
</dbReference>
<protein>
    <recommendedName>
        <fullName evidence="4">Portal protein</fullName>
    </recommendedName>
</protein>
<organism evidence="2 3">
    <name type="scientific">Rothia santali</name>
    <dbReference type="NCBI Taxonomy" id="2949643"/>
    <lineage>
        <taxon>Bacteria</taxon>
        <taxon>Bacillati</taxon>
        <taxon>Actinomycetota</taxon>
        <taxon>Actinomycetes</taxon>
        <taxon>Micrococcales</taxon>
        <taxon>Micrococcaceae</taxon>
        <taxon>Rothia</taxon>
    </lineage>
</organism>
<evidence type="ECO:0000313" key="2">
    <source>
        <dbReference type="EMBL" id="MCP3426018.1"/>
    </source>
</evidence>
<gene>
    <name evidence="2" type="ORF">NBM05_08385</name>
</gene>
<keyword evidence="3" id="KW-1185">Reference proteome</keyword>
<comment type="caution">
    <text evidence="2">The sequence shown here is derived from an EMBL/GenBank/DDBJ whole genome shotgun (WGS) entry which is preliminary data.</text>
</comment>
<dbReference type="EMBL" id="JANAFB010000017">
    <property type="protein sequence ID" value="MCP3426018.1"/>
    <property type="molecule type" value="Genomic_DNA"/>
</dbReference>
<evidence type="ECO:0000256" key="1">
    <source>
        <dbReference type="SAM" id="MobiDB-lite"/>
    </source>
</evidence>
<name>A0A9X2HJH1_9MICC</name>
<feature type="region of interest" description="Disordered" evidence="1">
    <location>
        <begin position="514"/>
        <end position="574"/>
    </location>
</feature>
<evidence type="ECO:0000313" key="3">
    <source>
        <dbReference type="Proteomes" id="UP001139502"/>
    </source>
</evidence>
<feature type="compositionally biased region" description="Gly residues" evidence="1">
    <location>
        <begin position="531"/>
        <end position="544"/>
    </location>
</feature>
<evidence type="ECO:0008006" key="4">
    <source>
        <dbReference type="Google" id="ProtNLM"/>
    </source>
</evidence>
<dbReference type="AlphaFoldDB" id="A0A9X2HJH1"/>
<sequence length="574" mass="61825">MGILHALRETASRAADAALARRLGYAPGERRQLLDQLELVQESVADLELAREDTGWAQLTGPGAREFPAAVRRANAEVGRALAIANPLIKRGLAIRASFVWGQGVGITAEATGEHGAQDVNDVVQRFLDDPGNRVAYTGHQAHLDAETALGTDGNRFLAHFTDPRTGAVKVRAIPFDEVEEIIANPEDSTEPWYYLRRWTQRNVTAGQTSTTEHVAYYPALGYAPVVRHKRIDGIRVVWEAPVYHVRDNGLADWQWGVGDVYASIPWVRAYKRYLEDWANYMSALARITYRISGKDRQATQAARGAIQEAMRAGVAGGAIAAANADIEAIPKAGATIDAESGKPLAVMVSAGLSVPITLLLGDPGATGARAVAETLTQPMIYEFQSRRELWTEALRASLNYVVDMAVIAPAGPLQGTVAREGDRRVVTLAGDTPRTLTIEWPRLDELGEREAIEAIIAADATEKIPPEVTARLLLRALRVRDVDEIVESMLDDDGVFVPPGASIGDELLRRYEQGRFGTGPGRGRTAPGQAGTGPGRFGTGSEGSGTTRDRVGTAPGSAEHRRATEAASEGRTP</sequence>